<dbReference type="OrthoDB" id="1687780at2"/>
<evidence type="ECO:0000313" key="1">
    <source>
        <dbReference type="EMBL" id="ABL00663.1"/>
    </source>
</evidence>
<dbReference type="RefSeq" id="WP_011736898.1">
    <property type="nucleotide sequence ID" value="NC_008609.1"/>
</dbReference>
<dbReference type="STRING" id="338966.Ppro_3067"/>
<organism evidence="1 2">
    <name type="scientific">Pelobacter propionicus (strain DSM 2379 / NBRC 103807 / OttBd1)</name>
    <dbReference type="NCBI Taxonomy" id="338966"/>
    <lineage>
        <taxon>Bacteria</taxon>
        <taxon>Pseudomonadati</taxon>
        <taxon>Thermodesulfobacteriota</taxon>
        <taxon>Desulfuromonadia</taxon>
        <taxon>Desulfuromonadales</taxon>
        <taxon>Desulfuromonadaceae</taxon>
        <taxon>Pelobacter</taxon>
    </lineage>
</organism>
<dbReference type="AlphaFoldDB" id="A1ATJ2"/>
<protein>
    <recommendedName>
        <fullName evidence="3">SAP domain-containing protein</fullName>
    </recommendedName>
</protein>
<keyword evidence="2" id="KW-1185">Reference proteome</keyword>
<evidence type="ECO:0000313" key="2">
    <source>
        <dbReference type="Proteomes" id="UP000006732"/>
    </source>
</evidence>
<reference evidence="1 2" key="1">
    <citation type="submission" date="2006-10" db="EMBL/GenBank/DDBJ databases">
        <title>Complete sequence of chromosome of Pelobacter propionicus DSM 2379.</title>
        <authorList>
            <consortium name="US DOE Joint Genome Institute"/>
            <person name="Copeland A."/>
            <person name="Lucas S."/>
            <person name="Lapidus A."/>
            <person name="Barry K."/>
            <person name="Detter J.C."/>
            <person name="Glavina del Rio T."/>
            <person name="Hammon N."/>
            <person name="Israni S."/>
            <person name="Dalin E."/>
            <person name="Tice H."/>
            <person name="Pitluck S."/>
            <person name="Saunders E."/>
            <person name="Brettin T."/>
            <person name="Bruce D."/>
            <person name="Han C."/>
            <person name="Tapia R."/>
            <person name="Schmutz J."/>
            <person name="Larimer F."/>
            <person name="Land M."/>
            <person name="Hauser L."/>
            <person name="Kyrpides N."/>
            <person name="Kim E."/>
            <person name="Lovley D."/>
            <person name="Richardson P."/>
        </authorList>
    </citation>
    <scope>NUCLEOTIDE SEQUENCE [LARGE SCALE GENOMIC DNA]</scope>
    <source>
        <strain evidence="2">DSM 2379 / NBRC 103807 / OttBd1</strain>
    </source>
</reference>
<dbReference type="EMBL" id="CP000482">
    <property type="protein sequence ID" value="ABL00663.1"/>
    <property type="molecule type" value="Genomic_DNA"/>
</dbReference>
<dbReference type="Proteomes" id="UP000006732">
    <property type="component" value="Chromosome"/>
</dbReference>
<dbReference type="KEGG" id="ppd:Ppro_3067"/>
<dbReference type="eggNOG" id="ENOG5033C3D">
    <property type="taxonomic scope" value="Bacteria"/>
</dbReference>
<evidence type="ECO:0008006" key="3">
    <source>
        <dbReference type="Google" id="ProtNLM"/>
    </source>
</evidence>
<sequence length="59" mass="6904">MKLVEIRERAKQFGITASKMKKADLVRAIQQSERNTPCFETGRAEICQQDSCLWREDCR</sequence>
<name>A1ATJ2_PELPD</name>
<proteinExistence type="predicted"/>
<gene>
    <name evidence="1" type="ordered locus">Ppro_3067</name>
</gene>
<accession>A1ATJ2</accession>
<dbReference type="HOGENOM" id="CLU_203783_0_0_7"/>